<evidence type="ECO:0000313" key="1">
    <source>
        <dbReference type="EMBL" id="RMI30445.1"/>
    </source>
</evidence>
<reference evidence="1 2" key="1">
    <citation type="submission" date="2018-10" db="EMBL/GenBank/DDBJ databases">
        <title>Isolation, diversity and antifungal activity of actinobacteria from wheat.</title>
        <authorList>
            <person name="Han C."/>
        </authorList>
    </citation>
    <scope>NUCLEOTIDE SEQUENCE [LARGE SCALE GENOMIC DNA]</scope>
    <source>
        <strain evidence="1 2">NEAU-YY642</strain>
    </source>
</reference>
<name>A0A3M2L3K7_9ACTN</name>
<proteinExistence type="predicted"/>
<dbReference type="EMBL" id="RFFJ01000240">
    <property type="protein sequence ID" value="RMI30445.1"/>
    <property type="molecule type" value="Genomic_DNA"/>
</dbReference>
<comment type="caution">
    <text evidence="1">The sequence shown here is derived from an EMBL/GenBank/DDBJ whole genome shotgun (WGS) entry which is preliminary data.</text>
</comment>
<protein>
    <submittedName>
        <fullName evidence="1">Uncharacterized protein</fullName>
    </submittedName>
</protein>
<dbReference type="Proteomes" id="UP000278673">
    <property type="component" value="Unassembled WGS sequence"/>
</dbReference>
<gene>
    <name evidence="1" type="ORF">EBN88_26745</name>
</gene>
<keyword evidence="2" id="KW-1185">Reference proteome</keyword>
<sequence length="94" mass="9414">MRSETSAPAILAVPWATRASAANPVDMPLRASEAGLLANVVEVRGGAFEVGLSALGAFHGLVAFCAFFGGEDVDEVGGGGELVYAGLGGVGLFF</sequence>
<dbReference type="AlphaFoldDB" id="A0A3M2L3K7"/>
<evidence type="ECO:0000313" key="2">
    <source>
        <dbReference type="Proteomes" id="UP000278673"/>
    </source>
</evidence>
<organism evidence="1 2">
    <name type="scientific">Streptomyces triticirhizae</name>
    <dbReference type="NCBI Taxonomy" id="2483353"/>
    <lineage>
        <taxon>Bacteria</taxon>
        <taxon>Bacillati</taxon>
        <taxon>Actinomycetota</taxon>
        <taxon>Actinomycetes</taxon>
        <taxon>Kitasatosporales</taxon>
        <taxon>Streptomycetaceae</taxon>
        <taxon>Streptomyces</taxon>
    </lineage>
</organism>
<accession>A0A3M2L3K7</accession>